<reference evidence="1 2" key="1">
    <citation type="submission" date="2012-03" db="EMBL/GenBank/DDBJ databases">
        <title>The Genome Sequence of Bartonella birtlesii LL-WM9.</title>
        <authorList>
            <consortium name="The Broad Institute Genome Sequencing Platform"/>
            <consortium name="The Broad Institute Genome Sequencing Center for Infectious Disease"/>
            <person name="Feldgarden M."/>
            <person name="Kirby J."/>
            <person name="Kosoy M."/>
            <person name="Birtles R."/>
            <person name="Probert W.S."/>
            <person name="Chiaraviglio L."/>
            <person name="Young S.K."/>
            <person name="Zeng Q."/>
            <person name="Gargeya S."/>
            <person name="Fitzgerald M."/>
            <person name="Haas B."/>
            <person name="Abouelleil A."/>
            <person name="Alvarado L."/>
            <person name="Arachchi H.M."/>
            <person name="Berlin A."/>
            <person name="Chapman S.B."/>
            <person name="Gearin G."/>
            <person name="Goldberg J."/>
            <person name="Griggs A."/>
            <person name="Gujja S."/>
            <person name="Hansen M."/>
            <person name="Heiman D."/>
            <person name="Howarth C."/>
            <person name="Larimer J."/>
            <person name="Lui A."/>
            <person name="MacDonald P.J.P."/>
            <person name="McCowen C."/>
            <person name="Montmayeur A."/>
            <person name="Murphy C."/>
            <person name="Neiman D."/>
            <person name="Pearson M."/>
            <person name="Priest M."/>
            <person name="Roberts A."/>
            <person name="Saif S."/>
            <person name="Shea T."/>
            <person name="Sisk P."/>
            <person name="Stolte C."/>
            <person name="Sykes S."/>
            <person name="Wortman J."/>
            <person name="Nusbaum C."/>
            <person name="Birren B."/>
        </authorList>
    </citation>
    <scope>NUCLEOTIDE SEQUENCE [LARGE SCALE GENOMIC DNA]</scope>
    <source>
        <strain evidence="1 2">LL-WM9</strain>
    </source>
</reference>
<protein>
    <submittedName>
        <fullName evidence="1">Uncharacterized protein</fullName>
    </submittedName>
</protein>
<keyword evidence="2" id="KW-1185">Reference proteome</keyword>
<evidence type="ECO:0000313" key="2">
    <source>
        <dbReference type="Proteomes" id="UP000008748"/>
    </source>
</evidence>
<dbReference type="EMBL" id="AIMC01000020">
    <property type="protein sequence ID" value="EJF76347.1"/>
    <property type="molecule type" value="Genomic_DNA"/>
</dbReference>
<accession>J1IXE4</accession>
<name>J1IXE4_9HYPH</name>
<dbReference type="Proteomes" id="UP000008748">
    <property type="component" value="Unassembled WGS sequence"/>
</dbReference>
<organism evidence="1 2">
    <name type="scientific">Bartonella birtlesii LL-WM9</name>
    <dbReference type="NCBI Taxonomy" id="1094552"/>
    <lineage>
        <taxon>Bacteria</taxon>
        <taxon>Pseudomonadati</taxon>
        <taxon>Pseudomonadota</taxon>
        <taxon>Alphaproteobacteria</taxon>
        <taxon>Hyphomicrobiales</taxon>
        <taxon>Bartonellaceae</taxon>
        <taxon>Bartonella</taxon>
    </lineage>
</organism>
<sequence>MINFYLKKRKLAKFPTLGRLCRVVNTRELVIHTNYIVVYDLSNDVVRKAKIHLINCIFIFQSPEIILLVSEYFGYIRNDQYGFESPKV</sequence>
<gene>
    <name evidence="1" type="ORF">ME7_00891</name>
</gene>
<proteinExistence type="predicted"/>
<dbReference type="HOGENOM" id="CLU_2462814_0_0_5"/>
<dbReference type="PATRIC" id="fig|1094552.3.peg.997"/>
<dbReference type="InterPro" id="IPR035093">
    <property type="entry name" value="RelE/ParE_toxin_dom_sf"/>
</dbReference>
<comment type="caution">
    <text evidence="1">The sequence shown here is derived from an EMBL/GenBank/DDBJ whole genome shotgun (WGS) entry which is preliminary data.</text>
</comment>
<evidence type="ECO:0000313" key="1">
    <source>
        <dbReference type="EMBL" id="EJF76347.1"/>
    </source>
</evidence>
<dbReference type="Gene3D" id="3.30.2310.20">
    <property type="entry name" value="RelE-like"/>
    <property type="match status" value="1"/>
</dbReference>
<dbReference type="AlphaFoldDB" id="J1IXE4"/>
<dbReference type="RefSeq" id="WP_006589817.1">
    <property type="nucleotide sequence ID" value="NZ_JH725077.1"/>
</dbReference>